<dbReference type="Proteomes" id="UP000306954">
    <property type="component" value="Unassembled WGS sequence"/>
</dbReference>
<accession>A0A4T0KBA0</accession>
<feature type="compositionally biased region" description="Pro residues" evidence="5">
    <location>
        <begin position="381"/>
        <end position="391"/>
    </location>
</feature>
<gene>
    <name evidence="6" type="ORF">E3P90_02361</name>
</gene>
<dbReference type="PANTHER" id="PTHR46395:SF1">
    <property type="entry name" value="ADP-RIBOSYLATION FACTOR GTPASE-ACTIVATING PROTEIN 1"/>
    <property type="match status" value="1"/>
</dbReference>
<dbReference type="EMBL" id="SPOF01000023">
    <property type="protein sequence ID" value="TIB11562.1"/>
    <property type="molecule type" value="Genomic_DNA"/>
</dbReference>
<feature type="compositionally biased region" description="Basic and acidic residues" evidence="5">
    <location>
        <begin position="110"/>
        <end position="127"/>
    </location>
</feature>
<feature type="region of interest" description="Disordered" evidence="5">
    <location>
        <begin position="363"/>
        <end position="420"/>
    </location>
</feature>
<dbReference type="AlphaFoldDB" id="A0A4T0KBA0"/>
<dbReference type="PANTHER" id="PTHR46395">
    <property type="entry name" value="ADP-RIBOSYLATION FACTOR GTPASE-ACTIVATING PROTEIN 1"/>
    <property type="match status" value="1"/>
</dbReference>
<proteinExistence type="predicted"/>
<dbReference type="GO" id="GO:0030100">
    <property type="term" value="P:regulation of endocytosis"/>
    <property type="evidence" value="ECO:0007669"/>
    <property type="project" value="TreeGrafter"/>
</dbReference>
<evidence type="ECO:0000256" key="3">
    <source>
        <dbReference type="ARBA" id="ARBA00022771"/>
    </source>
</evidence>
<keyword evidence="3" id="KW-0863">Zinc-finger</keyword>
<name>A0A4T0KBA0_WALIC</name>
<keyword evidence="4" id="KW-0862">Zinc</keyword>
<keyword evidence="2" id="KW-0479">Metal-binding</keyword>
<dbReference type="GO" id="GO:0000139">
    <property type="term" value="C:Golgi membrane"/>
    <property type="evidence" value="ECO:0007669"/>
    <property type="project" value="TreeGrafter"/>
</dbReference>
<feature type="compositionally biased region" description="Basic residues" evidence="5">
    <location>
        <begin position="400"/>
        <end position="409"/>
    </location>
</feature>
<dbReference type="GO" id="GO:0032012">
    <property type="term" value="P:regulation of ARF protein signal transduction"/>
    <property type="evidence" value="ECO:0007669"/>
    <property type="project" value="TreeGrafter"/>
</dbReference>
<organism evidence="6 7">
    <name type="scientific">Wallemia ichthyophaga</name>
    <dbReference type="NCBI Taxonomy" id="245174"/>
    <lineage>
        <taxon>Eukaryota</taxon>
        <taxon>Fungi</taxon>
        <taxon>Dikarya</taxon>
        <taxon>Basidiomycota</taxon>
        <taxon>Wallemiomycotina</taxon>
        <taxon>Wallemiomycetes</taxon>
        <taxon>Wallemiales</taxon>
        <taxon>Wallemiaceae</taxon>
        <taxon>Wallemia</taxon>
    </lineage>
</organism>
<protein>
    <recommendedName>
        <fullName evidence="8">ADP-ribosylation factor GTPase-activating protein GCS1</fullName>
    </recommendedName>
</protein>
<sequence length="420" mass="46788">MDAWKEEQAGRMELFGNEKFRQLIANSPTLSADTPIEDKYTDAQVDAYREEINTLAKEKGLWMPAQSPAYTRTNSGSDSGSQTRTRRRMNDVSGGATSSTQEPQTHHAHHANEEYFEKLGRKNDSRSTDLPPSQGGKYTGFGSTPQPQTQTQSNTSSDNVPSIDELRDNPMQAVSKGWGFFSSALGGAASAVKGTVDDKLADPNLERDLQGYKNNISSYWSQGLSRASQYSNVANEWTRKELGIDMQKGTSGDGSTKTLIMVNDILHATENLGNYIENKESISKFNKMYIDIYTSYKAVGIRDRNLELELDRTRRAYLDKLSTELVTAFGIMSMARANELLFEALESLYAALSRFIKTSGVLGAGQGQGQQQDQVFKPQPLSQPHPQPHPQSHPHAQTKQPRKKLHKKKSDNWILVENTN</sequence>
<evidence type="ECO:0000256" key="4">
    <source>
        <dbReference type="ARBA" id="ARBA00022833"/>
    </source>
</evidence>
<evidence type="ECO:0000256" key="1">
    <source>
        <dbReference type="ARBA" id="ARBA00022468"/>
    </source>
</evidence>
<feature type="compositionally biased region" description="Low complexity" evidence="5">
    <location>
        <begin position="369"/>
        <end position="380"/>
    </location>
</feature>
<evidence type="ECO:0000313" key="6">
    <source>
        <dbReference type="EMBL" id="TIB11562.1"/>
    </source>
</evidence>
<dbReference type="GO" id="GO:0008270">
    <property type="term" value="F:zinc ion binding"/>
    <property type="evidence" value="ECO:0007669"/>
    <property type="project" value="UniProtKB-KW"/>
</dbReference>
<feature type="compositionally biased region" description="Polar residues" evidence="5">
    <location>
        <begin position="68"/>
        <end position="83"/>
    </location>
</feature>
<feature type="region of interest" description="Disordered" evidence="5">
    <location>
        <begin position="59"/>
        <end position="165"/>
    </location>
</feature>
<reference evidence="6 7" key="1">
    <citation type="submission" date="2019-03" db="EMBL/GenBank/DDBJ databases">
        <title>Sequencing 23 genomes of Wallemia ichthyophaga.</title>
        <authorList>
            <person name="Gostincar C."/>
        </authorList>
    </citation>
    <scope>NUCLEOTIDE SEQUENCE [LARGE SCALE GENOMIC DNA]</scope>
    <source>
        <strain evidence="6 7">EXF-8621</strain>
    </source>
</reference>
<evidence type="ECO:0000313" key="7">
    <source>
        <dbReference type="Proteomes" id="UP000306954"/>
    </source>
</evidence>
<dbReference type="GO" id="GO:0005096">
    <property type="term" value="F:GTPase activator activity"/>
    <property type="evidence" value="ECO:0007669"/>
    <property type="project" value="UniProtKB-KW"/>
</dbReference>
<keyword evidence="1" id="KW-0343">GTPase activation</keyword>
<evidence type="ECO:0000256" key="5">
    <source>
        <dbReference type="SAM" id="MobiDB-lite"/>
    </source>
</evidence>
<feature type="compositionally biased region" description="Low complexity" evidence="5">
    <location>
        <begin position="143"/>
        <end position="157"/>
    </location>
</feature>
<evidence type="ECO:0008006" key="8">
    <source>
        <dbReference type="Google" id="ProtNLM"/>
    </source>
</evidence>
<evidence type="ECO:0000256" key="2">
    <source>
        <dbReference type="ARBA" id="ARBA00022723"/>
    </source>
</evidence>
<comment type="caution">
    <text evidence="6">The sequence shown here is derived from an EMBL/GenBank/DDBJ whole genome shotgun (WGS) entry which is preliminary data.</text>
</comment>